<accession>A0ACC1XIV0</accession>
<name>A0ACC1XIV0_MELAZ</name>
<reference evidence="1 2" key="1">
    <citation type="journal article" date="2023" name="Science">
        <title>Complex scaffold remodeling in plant triterpene biosynthesis.</title>
        <authorList>
            <person name="De La Pena R."/>
            <person name="Hodgson H."/>
            <person name="Liu J.C."/>
            <person name="Stephenson M.J."/>
            <person name="Martin A.C."/>
            <person name="Owen C."/>
            <person name="Harkess A."/>
            <person name="Leebens-Mack J."/>
            <person name="Jimenez L.E."/>
            <person name="Osbourn A."/>
            <person name="Sattely E.S."/>
        </authorList>
    </citation>
    <scope>NUCLEOTIDE SEQUENCE [LARGE SCALE GENOMIC DNA]</scope>
    <source>
        <strain evidence="2">cv. JPN11</strain>
        <tissue evidence="1">Leaf</tissue>
    </source>
</reference>
<evidence type="ECO:0000313" key="2">
    <source>
        <dbReference type="Proteomes" id="UP001164539"/>
    </source>
</evidence>
<protein>
    <submittedName>
        <fullName evidence="1">Uncharacterized protein</fullName>
    </submittedName>
</protein>
<dbReference type="EMBL" id="CM051402">
    <property type="protein sequence ID" value="KAJ4710659.1"/>
    <property type="molecule type" value="Genomic_DNA"/>
</dbReference>
<gene>
    <name evidence="1" type="ORF">OWV82_016816</name>
</gene>
<comment type="caution">
    <text evidence="1">The sequence shown here is derived from an EMBL/GenBank/DDBJ whole genome shotgun (WGS) entry which is preliminary data.</text>
</comment>
<keyword evidence="2" id="KW-1185">Reference proteome</keyword>
<organism evidence="1 2">
    <name type="scientific">Melia azedarach</name>
    <name type="common">Chinaberry tree</name>
    <dbReference type="NCBI Taxonomy" id="155640"/>
    <lineage>
        <taxon>Eukaryota</taxon>
        <taxon>Viridiplantae</taxon>
        <taxon>Streptophyta</taxon>
        <taxon>Embryophyta</taxon>
        <taxon>Tracheophyta</taxon>
        <taxon>Spermatophyta</taxon>
        <taxon>Magnoliopsida</taxon>
        <taxon>eudicotyledons</taxon>
        <taxon>Gunneridae</taxon>
        <taxon>Pentapetalae</taxon>
        <taxon>rosids</taxon>
        <taxon>malvids</taxon>
        <taxon>Sapindales</taxon>
        <taxon>Meliaceae</taxon>
        <taxon>Melia</taxon>
    </lineage>
</organism>
<dbReference type="Proteomes" id="UP001164539">
    <property type="component" value="Chromosome 9"/>
</dbReference>
<sequence>MNLSGTCLTFYHRFLSGTRSFFKEEHHEVNPNTTPPSRNPAPAPSISISVSTFEPQVSLNSTSSTGAEARVASPSPAFPNHPFIINSPCKGQERLTVGSSSTFASSSSTVYEAKKAKPPWVPDSYKLILNTSSPGHESDPIPRENESSACMDQNSEQTVFHPIIWILQDSELGRHLLLLAVPMIIALYTIHNPKIIGTTVSLSLGVALICNRILLHKTWPNLSNLIELLGVAFMLMSFYRFVACSLPSNPYVDSPIVLASELVSLCCSIYFQGESS</sequence>
<evidence type="ECO:0000313" key="1">
    <source>
        <dbReference type="EMBL" id="KAJ4710659.1"/>
    </source>
</evidence>
<proteinExistence type="predicted"/>